<name>A0A1F5EKQ6_9BACT</name>
<dbReference type="Proteomes" id="UP000176451">
    <property type="component" value="Unassembled WGS sequence"/>
</dbReference>
<protein>
    <recommendedName>
        <fullName evidence="3">Zinc-binding domain-containing protein</fullName>
    </recommendedName>
</protein>
<comment type="caution">
    <text evidence="1">The sequence shown here is derived from an EMBL/GenBank/DDBJ whole genome shotgun (WGS) entry which is preliminary data.</text>
</comment>
<evidence type="ECO:0000313" key="1">
    <source>
        <dbReference type="EMBL" id="OGD67794.1"/>
    </source>
</evidence>
<evidence type="ECO:0008006" key="3">
    <source>
        <dbReference type="Google" id="ProtNLM"/>
    </source>
</evidence>
<proteinExistence type="predicted"/>
<reference evidence="1 2" key="1">
    <citation type="journal article" date="2016" name="Nat. Commun.">
        <title>Thousands of microbial genomes shed light on interconnected biogeochemical processes in an aquifer system.</title>
        <authorList>
            <person name="Anantharaman K."/>
            <person name="Brown C.T."/>
            <person name="Hug L.A."/>
            <person name="Sharon I."/>
            <person name="Castelle C.J."/>
            <person name="Probst A.J."/>
            <person name="Thomas B.C."/>
            <person name="Singh A."/>
            <person name="Wilkins M.J."/>
            <person name="Karaoz U."/>
            <person name="Brodie E.L."/>
            <person name="Williams K.H."/>
            <person name="Hubbard S.S."/>
            <person name="Banfield J.F."/>
        </authorList>
    </citation>
    <scope>NUCLEOTIDE SEQUENCE [LARGE SCALE GENOMIC DNA]</scope>
</reference>
<evidence type="ECO:0000313" key="2">
    <source>
        <dbReference type="Proteomes" id="UP000176451"/>
    </source>
</evidence>
<organism evidence="1 2">
    <name type="scientific">Candidatus Berkelbacteria bacterium RIFCSPHIGHO2_12_FULL_36_9</name>
    <dbReference type="NCBI Taxonomy" id="1797469"/>
    <lineage>
        <taxon>Bacteria</taxon>
        <taxon>Candidatus Berkelbacteria</taxon>
    </lineage>
</organism>
<sequence>MSETKTCRQCNQSFIIEQEDLKFYDRISPTFIGKKYQIPSPKLCRDCRTQRRMSFRNERNLYNRVCDLCQKNIVSVYSPDKPNVVYCQECWWSDKWDAKDYGMEFDFNKSLSEQVSELIKKVPLPSSIVVNSVNCDYTNQCVDSKNCYLCFRCGKTEDSMYSHLPLKCIGCVDCYATTECQYCYECVDCQNCYSSFFCRLSKNLSDCILCFNCIGCKNCFGCVGLRNVEYHFFNKKLSKYSYQQKVSEYWDGTYGSLEKAKERFNKLVIETPQQAVQILHSQNAYGDYITDSKDIKNCFDVEKTEKAKYSTGVEFARDVFDSDYIYYGELCYENMSNSNSTNILFSLYSFDVTNMLYTFYCFNNSHDCFGCVGVKKCQYSVLNKKYSKEEYEKLVSKIIEHMKKTGEWGEFYQMKISPFGYNETIAHEYFALKENQVLKLGARWQDNDFSFKYKGEFYEPLNIKDYSNNQDEINKLLSGIIKCVVSNRPFKITPTELAFYIEHGIPIPTKHYNVRHKERLVLRNPRKLYNRVCMCEESGHNHPSFANLSIEASAQVEATEGKSGRCPNEFETTYASDRPEKVYCESCYHKSII</sequence>
<dbReference type="AlphaFoldDB" id="A0A1F5EKQ6"/>
<gene>
    <name evidence="1" type="ORF">A3F08_01360</name>
</gene>
<accession>A0A1F5EKQ6</accession>
<dbReference type="EMBL" id="MEZV01000009">
    <property type="protein sequence ID" value="OGD67794.1"/>
    <property type="molecule type" value="Genomic_DNA"/>
</dbReference>